<evidence type="ECO:0000313" key="1">
    <source>
        <dbReference type="EMBL" id="TKJ36871.1"/>
    </source>
</evidence>
<dbReference type="AlphaFoldDB" id="A0A532UPL4"/>
<proteinExistence type="predicted"/>
<accession>A0A532UPL4</accession>
<sequence length="132" mass="15304">MSVLDYIVGRMKRGVITFIGMVSLAHRDWPYHDHHSDTTTVVYQPYVVGENNIPGDGDQFKRFVAKSTLIFCTTNTRVIFNNSNNVFQTLLANTWYEFMTNIHQMFYRYSTEAGSILIYVEGVLPQEARRPE</sequence>
<reference evidence="1 2" key="1">
    <citation type="submission" date="2017-06" db="EMBL/GenBank/DDBJ databases">
        <title>Novel microbial phyla capable of carbon fixation and sulfur reduction in deep-sea sediments.</title>
        <authorList>
            <person name="Huang J."/>
            <person name="Baker B."/>
            <person name="Wang Y."/>
        </authorList>
    </citation>
    <scope>NUCLEOTIDE SEQUENCE [LARGE SCALE GENOMIC DNA]</scope>
    <source>
        <strain evidence="1">B3_TA06</strain>
    </source>
</reference>
<comment type="caution">
    <text evidence="1">The sequence shown here is derived from an EMBL/GenBank/DDBJ whole genome shotgun (WGS) entry which is preliminary data.</text>
</comment>
<evidence type="ECO:0000313" key="2">
    <source>
        <dbReference type="Proteomes" id="UP000317778"/>
    </source>
</evidence>
<dbReference type="Proteomes" id="UP000317778">
    <property type="component" value="Unassembled WGS sequence"/>
</dbReference>
<name>A0A532UPL4_UNCT6</name>
<organism evidence="1 2">
    <name type="scientific">candidate division TA06 bacterium B3_TA06</name>
    <dbReference type="NCBI Taxonomy" id="2012487"/>
    <lineage>
        <taxon>Bacteria</taxon>
        <taxon>Bacteria division TA06</taxon>
    </lineage>
</organism>
<dbReference type="EMBL" id="NJBO01000038">
    <property type="protein sequence ID" value="TKJ36871.1"/>
    <property type="molecule type" value="Genomic_DNA"/>
</dbReference>
<protein>
    <submittedName>
        <fullName evidence="1">Uncharacterized protein</fullName>
    </submittedName>
</protein>
<gene>
    <name evidence="1" type="ORF">CEE36_11330</name>
</gene>